<keyword evidence="1" id="KW-0862">Zinc</keyword>
<keyword evidence="1" id="KW-0479">Metal-binding</keyword>
<dbReference type="OrthoDB" id="5041117at2759"/>
<sequence>MTDQNCPRIFRQLQEVQRRTAQCERELDAIKSPKRDYEEALATVNACLDETWQTLYSSQNNSERSELQEKIVGYGRELERLKITFEAGLEDAEASYNRQIEAVWTGYRQDLITALGPALDQQTLQKLLVSNTQQLSPEPRKQRRITDEATNMETHLTTANQCQGRGNRTSPVPFTDDQVTNREEGRQENQPKVPIPGEVYLTREGPNARSAVLLLPTENLHDVGVPYTLDRLGLTKRIPECYEYSRREKIFRWRKLQTPSPGEATLELPNFWVPKTPSNPTEATSQTDYIKKRISSHRGSSPTSILAAVDQIAKGTCGIMHQVALLKAEVTQLREANTILSKRRRARKTRLRQGGSITIAEGQALQDQKDVEEQIKQEDRETKGRKPRDERKGRRCGACGKPGHNARTCVIDLEASNDKTRTEG</sequence>
<organism evidence="4 5">
    <name type="scientific">Hirsutella minnesotensis 3608</name>
    <dbReference type="NCBI Taxonomy" id="1043627"/>
    <lineage>
        <taxon>Eukaryota</taxon>
        <taxon>Fungi</taxon>
        <taxon>Dikarya</taxon>
        <taxon>Ascomycota</taxon>
        <taxon>Pezizomycotina</taxon>
        <taxon>Sordariomycetes</taxon>
        <taxon>Hypocreomycetidae</taxon>
        <taxon>Hypocreales</taxon>
        <taxon>Ophiocordycipitaceae</taxon>
        <taxon>Hirsutella</taxon>
    </lineage>
</organism>
<name>A0A0F7ZG38_9HYPO</name>
<dbReference type="InterPro" id="IPR001878">
    <property type="entry name" value="Znf_CCHC"/>
</dbReference>
<dbReference type="Proteomes" id="UP000054481">
    <property type="component" value="Unassembled WGS sequence"/>
</dbReference>
<feature type="compositionally biased region" description="Polar residues" evidence="2">
    <location>
        <begin position="161"/>
        <end position="172"/>
    </location>
</feature>
<keyword evidence="5" id="KW-1185">Reference proteome</keyword>
<dbReference type="InterPro" id="IPR036875">
    <property type="entry name" value="Znf_CCHC_sf"/>
</dbReference>
<gene>
    <name evidence="4" type="ORF">HIM_10402</name>
</gene>
<dbReference type="GO" id="GO:0008270">
    <property type="term" value="F:zinc ion binding"/>
    <property type="evidence" value="ECO:0007669"/>
    <property type="project" value="UniProtKB-KW"/>
</dbReference>
<accession>A0A0F7ZG38</accession>
<evidence type="ECO:0000256" key="1">
    <source>
        <dbReference type="PROSITE-ProRule" id="PRU00047"/>
    </source>
</evidence>
<dbReference type="PROSITE" id="PS50158">
    <property type="entry name" value="ZF_CCHC"/>
    <property type="match status" value="1"/>
</dbReference>
<feature type="region of interest" description="Disordered" evidence="2">
    <location>
        <begin position="368"/>
        <end position="405"/>
    </location>
</feature>
<proteinExistence type="predicted"/>
<feature type="compositionally biased region" description="Basic and acidic residues" evidence="2">
    <location>
        <begin position="179"/>
        <end position="189"/>
    </location>
</feature>
<evidence type="ECO:0000313" key="4">
    <source>
        <dbReference type="EMBL" id="KJZ70216.1"/>
    </source>
</evidence>
<dbReference type="AlphaFoldDB" id="A0A0F7ZG38"/>
<feature type="compositionally biased region" description="Basic and acidic residues" evidence="2">
    <location>
        <begin position="368"/>
        <end position="392"/>
    </location>
</feature>
<dbReference type="SUPFAM" id="SSF57756">
    <property type="entry name" value="Retrovirus zinc finger-like domains"/>
    <property type="match status" value="1"/>
</dbReference>
<reference evidence="4 5" key="1">
    <citation type="journal article" date="2014" name="Genome Biol. Evol.">
        <title>Comparative genomics and transcriptomics analyses reveal divergent lifestyle features of nematode endoparasitic fungus Hirsutella minnesotensis.</title>
        <authorList>
            <person name="Lai Y."/>
            <person name="Liu K."/>
            <person name="Zhang X."/>
            <person name="Zhang X."/>
            <person name="Li K."/>
            <person name="Wang N."/>
            <person name="Shu C."/>
            <person name="Wu Y."/>
            <person name="Wang C."/>
            <person name="Bushley K.E."/>
            <person name="Xiang M."/>
            <person name="Liu X."/>
        </authorList>
    </citation>
    <scope>NUCLEOTIDE SEQUENCE [LARGE SCALE GENOMIC DNA]</scope>
    <source>
        <strain evidence="4 5">3608</strain>
    </source>
</reference>
<dbReference type="GO" id="GO:0003676">
    <property type="term" value="F:nucleic acid binding"/>
    <property type="evidence" value="ECO:0007669"/>
    <property type="project" value="InterPro"/>
</dbReference>
<evidence type="ECO:0000259" key="3">
    <source>
        <dbReference type="PROSITE" id="PS50158"/>
    </source>
</evidence>
<evidence type="ECO:0000313" key="5">
    <source>
        <dbReference type="Proteomes" id="UP000054481"/>
    </source>
</evidence>
<feature type="domain" description="CCHC-type" evidence="3">
    <location>
        <begin position="394"/>
        <end position="409"/>
    </location>
</feature>
<keyword evidence="1" id="KW-0863">Zinc-finger</keyword>
<feature type="region of interest" description="Disordered" evidence="2">
    <location>
        <begin position="161"/>
        <end position="193"/>
    </location>
</feature>
<dbReference type="EMBL" id="KQ030639">
    <property type="protein sequence ID" value="KJZ70216.1"/>
    <property type="molecule type" value="Genomic_DNA"/>
</dbReference>
<evidence type="ECO:0000256" key="2">
    <source>
        <dbReference type="SAM" id="MobiDB-lite"/>
    </source>
</evidence>
<protein>
    <recommendedName>
        <fullName evidence="3">CCHC-type domain-containing protein</fullName>
    </recommendedName>
</protein>